<keyword evidence="6" id="KW-1185">Reference proteome</keyword>
<feature type="modified residue" description="4-aspartylphosphate" evidence="1">
    <location>
        <position position="61"/>
    </location>
</feature>
<keyword evidence="1" id="KW-0597">Phosphoprotein</keyword>
<sequence length="266" mass="28823">MSDAAALRVLAVDDEAPAREDLERLLRASPLVRDVRTAAGGAEALELVTAEADGLDALFLDVRMPGLDGVQLARVLRRFARPPAVVFVTAYEEAAVEAFELDAVDYLLKPVAASRLQRALERVAARTRPTAAPPPAAPAGEEPSVAGRASGEPDAGGDLVPVDNLRGGGTRLVRRSTILFLEANGDYVRIHTEEGRFLLRARLGDLEQRWAAHGFVRVHRGYVVNLERATELDPQLGGTATLRFPGGHEVPVARRQVAELRRRLRV</sequence>
<dbReference type="Gene3D" id="3.40.50.2300">
    <property type="match status" value="1"/>
</dbReference>
<dbReference type="InterPro" id="IPR007492">
    <property type="entry name" value="LytTR_DNA-bd_dom"/>
</dbReference>
<dbReference type="PANTHER" id="PTHR37299">
    <property type="entry name" value="TRANSCRIPTIONAL REGULATOR-RELATED"/>
    <property type="match status" value="1"/>
</dbReference>
<reference evidence="5 6" key="1">
    <citation type="submission" date="2023-11" db="EMBL/GenBank/DDBJ databases">
        <authorList>
            <person name="Xu M."/>
            <person name="Jiang T."/>
        </authorList>
    </citation>
    <scope>NUCLEOTIDE SEQUENCE [LARGE SCALE GENOMIC DNA]</scope>
    <source>
        <strain evidence="5 6">SD</strain>
    </source>
</reference>
<dbReference type="Pfam" id="PF00072">
    <property type="entry name" value="Response_reg"/>
    <property type="match status" value="1"/>
</dbReference>
<feature type="domain" description="HTH LytTR-type" evidence="4">
    <location>
        <begin position="172"/>
        <end position="266"/>
    </location>
</feature>
<dbReference type="InterPro" id="IPR046947">
    <property type="entry name" value="LytR-like"/>
</dbReference>
<comment type="caution">
    <text evidence="5">The sequence shown here is derived from an EMBL/GenBank/DDBJ whole genome shotgun (WGS) entry which is preliminary data.</text>
</comment>
<dbReference type="RefSeq" id="WP_319953198.1">
    <property type="nucleotide sequence ID" value="NZ_JAXAVX010000002.1"/>
</dbReference>
<protein>
    <submittedName>
        <fullName evidence="5">LytTR family DNA-binding domain-containing protein</fullName>
    </submittedName>
</protein>
<accession>A0ABU4VGV8</accession>
<evidence type="ECO:0000313" key="6">
    <source>
        <dbReference type="Proteomes" id="UP001277761"/>
    </source>
</evidence>
<proteinExistence type="predicted"/>
<dbReference type="InterPro" id="IPR001789">
    <property type="entry name" value="Sig_transdc_resp-reg_receiver"/>
</dbReference>
<dbReference type="Gene3D" id="2.40.50.1020">
    <property type="entry name" value="LytTr DNA-binding domain"/>
    <property type="match status" value="1"/>
</dbReference>
<feature type="region of interest" description="Disordered" evidence="2">
    <location>
        <begin position="125"/>
        <end position="161"/>
    </location>
</feature>
<dbReference type="EMBL" id="JAXAVX010000002">
    <property type="protein sequence ID" value="MDX8151045.1"/>
    <property type="molecule type" value="Genomic_DNA"/>
</dbReference>
<dbReference type="Proteomes" id="UP001277761">
    <property type="component" value="Unassembled WGS sequence"/>
</dbReference>
<dbReference type="InterPro" id="IPR011006">
    <property type="entry name" value="CheY-like_superfamily"/>
</dbReference>
<dbReference type="GO" id="GO:0003677">
    <property type="term" value="F:DNA binding"/>
    <property type="evidence" value="ECO:0007669"/>
    <property type="project" value="UniProtKB-KW"/>
</dbReference>
<organism evidence="5 6">
    <name type="scientific">Patulibacter brassicae</name>
    <dbReference type="NCBI Taxonomy" id="1705717"/>
    <lineage>
        <taxon>Bacteria</taxon>
        <taxon>Bacillati</taxon>
        <taxon>Actinomycetota</taxon>
        <taxon>Thermoleophilia</taxon>
        <taxon>Solirubrobacterales</taxon>
        <taxon>Patulibacteraceae</taxon>
        <taxon>Patulibacter</taxon>
    </lineage>
</organism>
<evidence type="ECO:0000259" key="4">
    <source>
        <dbReference type="PROSITE" id="PS50930"/>
    </source>
</evidence>
<evidence type="ECO:0000256" key="1">
    <source>
        <dbReference type="PROSITE-ProRule" id="PRU00169"/>
    </source>
</evidence>
<dbReference type="SUPFAM" id="SSF52172">
    <property type="entry name" value="CheY-like"/>
    <property type="match status" value="1"/>
</dbReference>
<dbReference type="Pfam" id="PF04397">
    <property type="entry name" value="LytTR"/>
    <property type="match status" value="1"/>
</dbReference>
<dbReference type="PANTHER" id="PTHR37299:SF1">
    <property type="entry name" value="STAGE 0 SPORULATION PROTEIN A HOMOLOG"/>
    <property type="match status" value="1"/>
</dbReference>
<name>A0ABU4VGV8_9ACTN</name>
<evidence type="ECO:0000313" key="5">
    <source>
        <dbReference type="EMBL" id="MDX8151045.1"/>
    </source>
</evidence>
<dbReference type="PROSITE" id="PS50930">
    <property type="entry name" value="HTH_LYTTR"/>
    <property type="match status" value="1"/>
</dbReference>
<dbReference type="PROSITE" id="PS50110">
    <property type="entry name" value="RESPONSE_REGULATORY"/>
    <property type="match status" value="1"/>
</dbReference>
<feature type="domain" description="Response regulatory" evidence="3">
    <location>
        <begin position="8"/>
        <end position="124"/>
    </location>
</feature>
<gene>
    <name evidence="5" type="ORF">SK069_05535</name>
</gene>
<dbReference type="SMART" id="SM00850">
    <property type="entry name" value="LytTR"/>
    <property type="match status" value="1"/>
</dbReference>
<evidence type="ECO:0000256" key="2">
    <source>
        <dbReference type="SAM" id="MobiDB-lite"/>
    </source>
</evidence>
<keyword evidence="5" id="KW-0238">DNA-binding</keyword>
<evidence type="ECO:0000259" key="3">
    <source>
        <dbReference type="PROSITE" id="PS50110"/>
    </source>
</evidence>
<dbReference type="SMART" id="SM00448">
    <property type="entry name" value="REC"/>
    <property type="match status" value="1"/>
</dbReference>